<organism evidence="3 4">
    <name type="scientific">Acaulospora morrowiae</name>
    <dbReference type="NCBI Taxonomy" id="94023"/>
    <lineage>
        <taxon>Eukaryota</taxon>
        <taxon>Fungi</taxon>
        <taxon>Fungi incertae sedis</taxon>
        <taxon>Mucoromycota</taxon>
        <taxon>Glomeromycotina</taxon>
        <taxon>Glomeromycetes</taxon>
        <taxon>Diversisporales</taxon>
        <taxon>Acaulosporaceae</taxon>
        <taxon>Acaulospora</taxon>
    </lineage>
</organism>
<dbReference type="OrthoDB" id="6022at2759"/>
<accession>A0A9N9DL24</accession>
<dbReference type="Proteomes" id="UP000789342">
    <property type="component" value="Unassembled WGS sequence"/>
</dbReference>
<protein>
    <submittedName>
        <fullName evidence="3">1998_t:CDS:1</fullName>
    </submittedName>
</protein>
<proteinExistence type="inferred from homology"/>
<dbReference type="GO" id="GO:0003723">
    <property type="term" value="F:RNA binding"/>
    <property type="evidence" value="ECO:0007669"/>
    <property type="project" value="TreeGrafter"/>
</dbReference>
<name>A0A9N9DL24_9GLOM</name>
<dbReference type="Pfam" id="PF09736">
    <property type="entry name" value="Bud13"/>
    <property type="match status" value="1"/>
</dbReference>
<dbReference type="PANTHER" id="PTHR31809">
    <property type="entry name" value="BUD13 HOMOLOG"/>
    <property type="match status" value="1"/>
</dbReference>
<evidence type="ECO:0000256" key="2">
    <source>
        <dbReference type="SAM" id="MobiDB-lite"/>
    </source>
</evidence>
<sequence>EIITEQWKKNLSEEEEEFAPVVEFSEVEKETKWKPIVVEEDEAPQIVQTSISEETSEKTRKKRRRSPSPNAKMSSGLGVGLQTADKVKKDLDRIKRDAREELKNMDPTLSGRDAPTVYRDKYGKKIDEEQLRNRPLAIYKDDEELNKEQKDKERWNDPASTRRKKNQIDQGTKVYLHPPNRFNIPPGYRWDGVDRSNGFEKQFFERMNSRATMASEAYSWSVEDM</sequence>
<dbReference type="GO" id="GO:0005684">
    <property type="term" value="C:U2-type spliceosomal complex"/>
    <property type="evidence" value="ECO:0007669"/>
    <property type="project" value="TreeGrafter"/>
</dbReference>
<dbReference type="GO" id="GO:0000398">
    <property type="term" value="P:mRNA splicing, via spliceosome"/>
    <property type="evidence" value="ECO:0007669"/>
    <property type="project" value="TreeGrafter"/>
</dbReference>
<feature type="non-terminal residue" evidence="3">
    <location>
        <position position="1"/>
    </location>
</feature>
<dbReference type="AlphaFoldDB" id="A0A9N9DL24"/>
<comment type="caution">
    <text evidence="3">The sequence shown here is derived from an EMBL/GenBank/DDBJ whole genome shotgun (WGS) entry which is preliminary data.</text>
</comment>
<feature type="region of interest" description="Disordered" evidence="2">
    <location>
        <begin position="142"/>
        <end position="169"/>
    </location>
</feature>
<feature type="compositionally biased region" description="Basic and acidic residues" evidence="2">
    <location>
        <begin position="146"/>
        <end position="156"/>
    </location>
</feature>
<evidence type="ECO:0000313" key="4">
    <source>
        <dbReference type="Proteomes" id="UP000789342"/>
    </source>
</evidence>
<dbReference type="EMBL" id="CAJVPV010009733">
    <property type="protein sequence ID" value="CAG8644777.1"/>
    <property type="molecule type" value="Genomic_DNA"/>
</dbReference>
<dbReference type="InterPro" id="IPR018609">
    <property type="entry name" value="Bud13"/>
</dbReference>
<dbReference type="PANTHER" id="PTHR31809:SF0">
    <property type="entry name" value="BUD13 HOMOLOG"/>
    <property type="match status" value="1"/>
</dbReference>
<comment type="similarity">
    <text evidence="1">Belongs to the CWC26 family.</text>
</comment>
<dbReference type="InterPro" id="IPR051112">
    <property type="entry name" value="CWC26_splicing_factor"/>
</dbReference>
<gene>
    <name evidence="3" type="ORF">AMORRO_LOCUS9684</name>
</gene>
<dbReference type="GO" id="GO:0070274">
    <property type="term" value="C:RES complex"/>
    <property type="evidence" value="ECO:0007669"/>
    <property type="project" value="TreeGrafter"/>
</dbReference>
<evidence type="ECO:0000313" key="3">
    <source>
        <dbReference type="EMBL" id="CAG8644777.1"/>
    </source>
</evidence>
<keyword evidence="4" id="KW-1185">Reference proteome</keyword>
<evidence type="ECO:0000256" key="1">
    <source>
        <dbReference type="ARBA" id="ARBA00011069"/>
    </source>
</evidence>
<reference evidence="3" key="1">
    <citation type="submission" date="2021-06" db="EMBL/GenBank/DDBJ databases">
        <authorList>
            <person name="Kallberg Y."/>
            <person name="Tangrot J."/>
            <person name="Rosling A."/>
        </authorList>
    </citation>
    <scope>NUCLEOTIDE SEQUENCE</scope>
    <source>
        <strain evidence="3">CL551</strain>
    </source>
</reference>
<feature type="region of interest" description="Disordered" evidence="2">
    <location>
        <begin position="39"/>
        <end position="120"/>
    </location>
</feature>
<feature type="compositionally biased region" description="Basic and acidic residues" evidence="2">
    <location>
        <begin position="85"/>
        <end position="104"/>
    </location>
</feature>